<organism evidence="3 4">
    <name type="scientific">Salsuginibacillus halophilus</name>
    <dbReference type="NCBI Taxonomy" id="517424"/>
    <lineage>
        <taxon>Bacteria</taxon>
        <taxon>Bacillati</taxon>
        <taxon>Bacillota</taxon>
        <taxon>Bacilli</taxon>
        <taxon>Bacillales</taxon>
        <taxon>Bacillaceae</taxon>
        <taxon>Salsuginibacillus</taxon>
    </lineage>
</organism>
<evidence type="ECO:0000259" key="2">
    <source>
        <dbReference type="Pfam" id="PF00578"/>
    </source>
</evidence>
<dbReference type="SUPFAM" id="SSF52833">
    <property type="entry name" value="Thioredoxin-like"/>
    <property type="match status" value="1"/>
</dbReference>
<feature type="domain" description="Alkyl hydroperoxide reductase subunit C/ Thiol specific antioxidant" evidence="2">
    <location>
        <begin position="2"/>
        <end position="58"/>
    </location>
</feature>
<reference evidence="3 4" key="1">
    <citation type="submission" date="2018-03" db="EMBL/GenBank/DDBJ databases">
        <title>Genomic Encyclopedia of Type Strains, Phase III (KMG-III): the genomes of soil and plant-associated and newly described type strains.</title>
        <authorList>
            <person name="Whitman W."/>
        </authorList>
    </citation>
    <scope>NUCLEOTIDE SEQUENCE [LARGE SCALE GENOMIC DNA]</scope>
    <source>
        <strain evidence="3 4">CGMCC 1.07653</strain>
    </source>
</reference>
<evidence type="ECO:0000313" key="3">
    <source>
        <dbReference type="EMBL" id="PSL50943.1"/>
    </source>
</evidence>
<gene>
    <name evidence="3" type="ORF">B0H94_102220</name>
</gene>
<evidence type="ECO:0000313" key="4">
    <source>
        <dbReference type="Proteomes" id="UP000242310"/>
    </source>
</evidence>
<dbReference type="InterPro" id="IPR036249">
    <property type="entry name" value="Thioredoxin-like_sf"/>
</dbReference>
<sequence length="86" mass="9660">MFAISPDSPEAHKELKEALGITYSFLSDPALDVLEHTNMVDNNQPKRGVSVLDENGSVIMNYEDDMFGMHMDETESNIIEALEEIE</sequence>
<dbReference type="AlphaFoldDB" id="A0A2P8HXI4"/>
<dbReference type="GO" id="GO:0016491">
    <property type="term" value="F:oxidoreductase activity"/>
    <property type="evidence" value="ECO:0007669"/>
    <property type="project" value="InterPro"/>
</dbReference>
<accession>A0A2P8HXI4</accession>
<dbReference type="Pfam" id="PF00578">
    <property type="entry name" value="AhpC-TSA"/>
    <property type="match status" value="1"/>
</dbReference>
<dbReference type="Gene3D" id="3.40.30.10">
    <property type="entry name" value="Glutaredoxin"/>
    <property type="match status" value="1"/>
</dbReference>
<comment type="caution">
    <text evidence="3">The sequence shown here is derived from an EMBL/GenBank/DDBJ whole genome shotgun (WGS) entry which is preliminary data.</text>
</comment>
<dbReference type="EMBL" id="PYAV01000002">
    <property type="protein sequence ID" value="PSL50943.1"/>
    <property type="molecule type" value="Genomic_DNA"/>
</dbReference>
<dbReference type="GO" id="GO:0016209">
    <property type="term" value="F:antioxidant activity"/>
    <property type="evidence" value="ECO:0007669"/>
    <property type="project" value="InterPro"/>
</dbReference>
<protein>
    <submittedName>
        <fullName evidence="3">AhpC/TSA family protein</fullName>
    </submittedName>
</protein>
<dbReference type="InterPro" id="IPR000866">
    <property type="entry name" value="AhpC/TSA"/>
</dbReference>
<dbReference type="Proteomes" id="UP000242310">
    <property type="component" value="Unassembled WGS sequence"/>
</dbReference>
<keyword evidence="1" id="KW-1015">Disulfide bond</keyword>
<proteinExistence type="predicted"/>
<keyword evidence="4" id="KW-1185">Reference proteome</keyword>
<name>A0A2P8HXI4_9BACI</name>
<evidence type="ECO:0000256" key="1">
    <source>
        <dbReference type="ARBA" id="ARBA00023157"/>
    </source>
</evidence>